<comment type="catalytic activity">
    <reaction evidence="1 7">
        <text>dTDP-4-dehydro-6-deoxy-alpha-D-glucose = dTDP-4-dehydro-beta-L-rhamnose</text>
        <dbReference type="Rhea" id="RHEA:16969"/>
        <dbReference type="ChEBI" id="CHEBI:57649"/>
        <dbReference type="ChEBI" id="CHEBI:62830"/>
        <dbReference type="EC" id="5.1.3.13"/>
    </reaction>
</comment>
<evidence type="ECO:0000256" key="1">
    <source>
        <dbReference type="ARBA" id="ARBA00001298"/>
    </source>
</evidence>
<evidence type="ECO:0000256" key="5">
    <source>
        <dbReference type="PIRSR" id="PIRSR600888-1"/>
    </source>
</evidence>
<dbReference type="GO" id="GO:0000271">
    <property type="term" value="P:polysaccharide biosynthetic process"/>
    <property type="evidence" value="ECO:0007669"/>
    <property type="project" value="TreeGrafter"/>
</dbReference>
<keyword evidence="10" id="KW-1185">Reference proteome</keyword>
<dbReference type="InterPro" id="IPR000888">
    <property type="entry name" value="RmlC-like"/>
</dbReference>
<comment type="subunit">
    <text evidence="7">Homodimer.</text>
</comment>
<dbReference type="InterPro" id="IPR014710">
    <property type="entry name" value="RmlC-like_jellyroll"/>
</dbReference>
<accession>A0AAX2GZ93</accession>
<dbReference type="SUPFAM" id="SSF51182">
    <property type="entry name" value="RmlC-like cupins"/>
    <property type="match status" value="1"/>
</dbReference>
<feature type="active site" description="Proton donor" evidence="5">
    <location>
        <position position="131"/>
    </location>
</feature>
<evidence type="ECO:0000313" key="8">
    <source>
        <dbReference type="EMBL" id="AMD84209.1"/>
    </source>
</evidence>
<dbReference type="InterPro" id="IPR011051">
    <property type="entry name" value="RmlC_Cupin_sf"/>
</dbReference>
<feature type="active site" description="Proton acceptor" evidence="5">
    <location>
        <position position="61"/>
    </location>
</feature>
<dbReference type="EC" id="5.1.3.13" evidence="3 7"/>
<evidence type="ECO:0000313" key="10">
    <source>
        <dbReference type="Proteomes" id="UP000065822"/>
    </source>
</evidence>
<dbReference type="Proteomes" id="UP000215539">
    <property type="component" value="Chromosome 1"/>
</dbReference>
<dbReference type="NCBIfam" id="TIGR01221">
    <property type="entry name" value="rmlC"/>
    <property type="match status" value="1"/>
</dbReference>
<evidence type="ECO:0000256" key="3">
    <source>
        <dbReference type="ARBA" id="ARBA00012098"/>
    </source>
</evidence>
<sequence length="182" mass="20694">MNVIKTALEGVVIIEPRVFADARGYFFESFSQQRFAEQVCDVRFVQDNESKSSYGVLRGLHFQKPPHTQAKLVRVVKGAVLDVAVDLRKASPTFGKYAAVELTEDNKRQFFIPHGFAHGFVVLSPEAIFQYKCDAYYASTSEGSLRWDDPTIAIDWHIPHSDIILSEKDKDAPLLKDLDFYF</sequence>
<dbReference type="KEGG" id="chg:AXF12_00855"/>
<dbReference type="PANTHER" id="PTHR21047:SF2">
    <property type="entry name" value="THYMIDINE DIPHOSPHO-4-KETO-RHAMNOSE 3,5-EPIMERASE"/>
    <property type="match status" value="1"/>
</dbReference>
<feature type="site" description="Participates in a stacking interaction with the thymidine ring of dTDP-4-oxo-6-deoxyglucose" evidence="6">
    <location>
        <position position="137"/>
    </location>
</feature>
<reference evidence="8 10" key="1">
    <citation type="submission" date="2016-02" db="EMBL/GenBank/DDBJ databases">
        <authorList>
            <person name="Holder M.E."/>
            <person name="Ajami N.J."/>
            <person name="Petrosino J.F."/>
        </authorList>
    </citation>
    <scope>NUCLEOTIDE SEQUENCE [LARGE SCALE GENOMIC DNA]</scope>
    <source>
        <strain evidence="8 10">CCUG 32990</strain>
    </source>
</reference>
<evidence type="ECO:0000313" key="11">
    <source>
        <dbReference type="Proteomes" id="UP000215539"/>
    </source>
</evidence>
<dbReference type="EMBL" id="CP014227">
    <property type="protein sequence ID" value="AMD84209.1"/>
    <property type="molecule type" value="Genomic_DNA"/>
</dbReference>
<gene>
    <name evidence="9" type="primary">rfbC</name>
    <name evidence="8" type="ORF">AXF12_00855</name>
    <name evidence="9" type="ORF">SAMEA44541418_01595</name>
</gene>
<dbReference type="GO" id="GO:0005829">
    <property type="term" value="C:cytosol"/>
    <property type="evidence" value="ECO:0007669"/>
    <property type="project" value="TreeGrafter"/>
</dbReference>
<dbReference type="RefSeq" id="WP_066427747.1">
    <property type="nucleotide sequence ID" value="NZ_CP014227.1"/>
</dbReference>
<dbReference type="AlphaFoldDB" id="A0AAX2GZ93"/>
<proteinExistence type="inferred from homology"/>
<dbReference type="Pfam" id="PF00908">
    <property type="entry name" value="dTDP_sugar_isom"/>
    <property type="match status" value="1"/>
</dbReference>
<evidence type="ECO:0000256" key="7">
    <source>
        <dbReference type="RuleBase" id="RU364069"/>
    </source>
</evidence>
<evidence type="ECO:0000313" key="9">
    <source>
        <dbReference type="EMBL" id="SNV12666.1"/>
    </source>
</evidence>
<comment type="function">
    <text evidence="2 7">Catalyzes the epimerization of the C3' and C5'positions of dTDP-6-deoxy-D-xylo-4-hexulose, forming dTDP-6-deoxy-L-lyxo-4-hexulose.</text>
</comment>
<keyword evidence="7 9" id="KW-0413">Isomerase</keyword>
<dbReference type="CDD" id="cd00438">
    <property type="entry name" value="cupin_RmlC"/>
    <property type="match status" value="1"/>
</dbReference>
<reference evidence="9 11" key="2">
    <citation type="submission" date="2017-06" db="EMBL/GenBank/DDBJ databases">
        <authorList>
            <consortium name="Pathogen Informatics"/>
        </authorList>
    </citation>
    <scope>NUCLEOTIDE SEQUENCE [LARGE SCALE GENOMIC DNA]</scope>
    <source>
        <strain evidence="9 11">NCTC12947</strain>
    </source>
</reference>
<comment type="pathway">
    <text evidence="7">Carbohydrate biosynthesis; dTDP-L-rhamnose biosynthesis.</text>
</comment>
<evidence type="ECO:0000256" key="6">
    <source>
        <dbReference type="PIRSR" id="PIRSR600888-3"/>
    </source>
</evidence>
<comment type="similarity">
    <text evidence="7">Belongs to the dTDP-4-dehydrorhamnose 3,5-epimerase family.</text>
</comment>
<evidence type="ECO:0000256" key="4">
    <source>
        <dbReference type="ARBA" id="ARBA00019595"/>
    </source>
</evidence>
<evidence type="ECO:0000256" key="2">
    <source>
        <dbReference type="ARBA" id="ARBA00001997"/>
    </source>
</evidence>
<protein>
    <recommendedName>
        <fullName evidence="4 7">dTDP-4-dehydrorhamnose 3,5-epimerase</fullName>
        <ecNumber evidence="3 7">5.1.3.13</ecNumber>
    </recommendedName>
    <alternativeName>
        <fullName evidence="7">Thymidine diphospho-4-keto-rhamnose 3,5-epimerase</fullName>
    </alternativeName>
</protein>
<organism evidence="9 11">
    <name type="scientific">Capnocytophaga haemolytica</name>
    <dbReference type="NCBI Taxonomy" id="45243"/>
    <lineage>
        <taxon>Bacteria</taxon>
        <taxon>Pseudomonadati</taxon>
        <taxon>Bacteroidota</taxon>
        <taxon>Flavobacteriia</taxon>
        <taxon>Flavobacteriales</taxon>
        <taxon>Flavobacteriaceae</taxon>
        <taxon>Capnocytophaga</taxon>
    </lineage>
</organism>
<dbReference type="Gene3D" id="2.60.120.10">
    <property type="entry name" value="Jelly Rolls"/>
    <property type="match status" value="1"/>
</dbReference>
<dbReference type="PANTHER" id="PTHR21047">
    <property type="entry name" value="DTDP-6-DEOXY-D-GLUCOSE-3,5 EPIMERASE"/>
    <property type="match status" value="1"/>
</dbReference>
<name>A0AAX2GZ93_9FLAO</name>
<dbReference type="GO" id="GO:0019305">
    <property type="term" value="P:dTDP-rhamnose biosynthetic process"/>
    <property type="evidence" value="ECO:0007669"/>
    <property type="project" value="UniProtKB-UniRule"/>
</dbReference>
<dbReference type="EMBL" id="LT906449">
    <property type="protein sequence ID" value="SNV12666.1"/>
    <property type="molecule type" value="Genomic_DNA"/>
</dbReference>
<dbReference type="GO" id="GO:0008830">
    <property type="term" value="F:dTDP-4-dehydrorhamnose 3,5-epimerase activity"/>
    <property type="evidence" value="ECO:0007669"/>
    <property type="project" value="UniProtKB-UniRule"/>
</dbReference>
<dbReference type="Proteomes" id="UP000065822">
    <property type="component" value="Chromosome"/>
</dbReference>